<dbReference type="AlphaFoldDB" id="A0AA88RIZ1"/>
<dbReference type="Proteomes" id="UP001187471">
    <property type="component" value="Unassembled WGS sequence"/>
</dbReference>
<proteinExistence type="predicted"/>
<evidence type="ECO:0000313" key="2">
    <source>
        <dbReference type="Proteomes" id="UP001187471"/>
    </source>
</evidence>
<sequence>MVHIHHPPEQSHNPPPLLNVFPTRNISYGIAKDLSSTPCMVAMLTPFNLTSPPLPHHRKHGNASLSFLLTNLARRSIPKYHPHMRAIADDLALVDNPLFEDDLVLYFLAGLGPEFKEITAALRARDNQSISFDELYIKLGDYELHLKKEDPTPSLSIASTNYTHRQIIFIDKIVSHL</sequence>
<reference evidence="1" key="1">
    <citation type="submission" date="2022-12" db="EMBL/GenBank/DDBJ databases">
        <title>Draft genome assemblies for two species of Escallonia (Escalloniales).</title>
        <authorList>
            <person name="Chanderbali A."/>
            <person name="Dervinis C."/>
            <person name="Anghel I."/>
            <person name="Soltis D."/>
            <person name="Soltis P."/>
            <person name="Zapata F."/>
        </authorList>
    </citation>
    <scope>NUCLEOTIDE SEQUENCE</scope>
    <source>
        <strain evidence="1">UCBG92.1500</strain>
        <tissue evidence="1">Leaf</tissue>
    </source>
</reference>
<dbReference type="EMBL" id="JAVXUO010001709">
    <property type="protein sequence ID" value="KAK2979826.1"/>
    <property type="molecule type" value="Genomic_DNA"/>
</dbReference>
<keyword evidence="2" id="KW-1185">Reference proteome</keyword>
<name>A0AA88RIZ1_9ASTE</name>
<organism evidence="1 2">
    <name type="scientific">Escallonia rubra</name>
    <dbReference type="NCBI Taxonomy" id="112253"/>
    <lineage>
        <taxon>Eukaryota</taxon>
        <taxon>Viridiplantae</taxon>
        <taxon>Streptophyta</taxon>
        <taxon>Embryophyta</taxon>
        <taxon>Tracheophyta</taxon>
        <taxon>Spermatophyta</taxon>
        <taxon>Magnoliopsida</taxon>
        <taxon>eudicotyledons</taxon>
        <taxon>Gunneridae</taxon>
        <taxon>Pentapetalae</taxon>
        <taxon>asterids</taxon>
        <taxon>campanulids</taxon>
        <taxon>Escalloniales</taxon>
        <taxon>Escalloniaceae</taxon>
        <taxon>Escallonia</taxon>
    </lineage>
</organism>
<comment type="caution">
    <text evidence="1">The sequence shown here is derived from an EMBL/GenBank/DDBJ whole genome shotgun (WGS) entry which is preliminary data.</text>
</comment>
<evidence type="ECO:0008006" key="3">
    <source>
        <dbReference type="Google" id="ProtNLM"/>
    </source>
</evidence>
<gene>
    <name evidence="1" type="ORF">RJ640_010717</name>
</gene>
<dbReference type="PANTHER" id="PTHR47481:SF9">
    <property type="entry name" value="RETROTRANSPOSON GAG DOMAIN-CONTAINING PROTEIN"/>
    <property type="match status" value="1"/>
</dbReference>
<evidence type="ECO:0000313" key="1">
    <source>
        <dbReference type="EMBL" id="KAK2979826.1"/>
    </source>
</evidence>
<protein>
    <recommendedName>
        <fullName evidence="3">Retrovirus-related Pol polyprotein from transposon TNT 1-94</fullName>
    </recommendedName>
</protein>
<accession>A0AA88RIZ1</accession>
<dbReference type="PANTHER" id="PTHR47481">
    <property type="match status" value="1"/>
</dbReference>